<evidence type="ECO:0000256" key="1">
    <source>
        <dbReference type="ARBA" id="ARBA00004127"/>
    </source>
</evidence>
<dbReference type="PROSITE" id="PS51201">
    <property type="entry name" value="RCK_N"/>
    <property type="match status" value="1"/>
</dbReference>
<dbReference type="FunFam" id="3.40.50.720:FF:000036">
    <property type="entry name" value="Glutathione-regulated potassium-efflux system protein KefB"/>
    <property type="match status" value="1"/>
</dbReference>
<organism evidence="14 15">
    <name type="scientific">Microbulbifer pacificus</name>
    <dbReference type="NCBI Taxonomy" id="407164"/>
    <lineage>
        <taxon>Bacteria</taxon>
        <taxon>Pseudomonadati</taxon>
        <taxon>Pseudomonadota</taxon>
        <taxon>Gammaproteobacteria</taxon>
        <taxon>Cellvibrionales</taxon>
        <taxon>Microbulbiferaceae</taxon>
        <taxon>Microbulbifer</taxon>
    </lineage>
</organism>
<dbReference type="GO" id="GO:0012505">
    <property type="term" value="C:endomembrane system"/>
    <property type="evidence" value="ECO:0007669"/>
    <property type="project" value="UniProtKB-SubCell"/>
</dbReference>
<evidence type="ECO:0000256" key="4">
    <source>
        <dbReference type="ARBA" id="ARBA00022449"/>
    </source>
</evidence>
<dbReference type="GO" id="GO:0005886">
    <property type="term" value="C:plasma membrane"/>
    <property type="evidence" value="ECO:0007669"/>
    <property type="project" value="TreeGrafter"/>
</dbReference>
<feature type="compositionally biased region" description="Basic and acidic residues" evidence="11">
    <location>
        <begin position="600"/>
        <end position="621"/>
    </location>
</feature>
<dbReference type="GO" id="GO:1902600">
    <property type="term" value="P:proton transmembrane transport"/>
    <property type="evidence" value="ECO:0007669"/>
    <property type="project" value="InterPro"/>
</dbReference>
<dbReference type="GO" id="GO:0008324">
    <property type="term" value="F:monoatomic cation transmembrane transporter activity"/>
    <property type="evidence" value="ECO:0007669"/>
    <property type="project" value="InterPro"/>
</dbReference>
<dbReference type="RefSeq" id="WP_318952498.1">
    <property type="nucleotide sequence ID" value="NZ_CP137555.1"/>
</dbReference>
<proteinExistence type="inferred from homology"/>
<evidence type="ECO:0000256" key="7">
    <source>
        <dbReference type="ARBA" id="ARBA00022958"/>
    </source>
</evidence>
<protein>
    <submittedName>
        <fullName evidence="14">Monovalent cation:proton antiporter-2 (CPA2) family protein</fullName>
    </submittedName>
</protein>
<evidence type="ECO:0000256" key="2">
    <source>
        <dbReference type="ARBA" id="ARBA00005551"/>
    </source>
</evidence>
<evidence type="ECO:0000256" key="8">
    <source>
        <dbReference type="ARBA" id="ARBA00022989"/>
    </source>
</evidence>
<evidence type="ECO:0000256" key="11">
    <source>
        <dbReference type="SAM" id="MobiDB-lite"/>
    </source>
</evidence>
<feature type="transmembrane region" description="Helical" evidence="12">
    <location>
        <begin position="330"/>
        <end position="350"/>
    </location>
</feature>
<dbReference type="KEGG" id="mpaf:R5R33_09700"/>
<evidence type="ECO:0000256" key="6">
    <source>
        <dbReference type="ARBA" id="ARBA00022692"/>
    </source>
</evidence>
<dbReference type="InterPro" id="IPR003148">
    <property type="entry name" value="RCK_N"/>
</dbReference>
<keyword evidence="10 12" id="KW-0472">Membrane</keyword>
<keyword evidence="5" id="KW-0633">Potassium transport</keyword>
<feature type="transmembrane region" description="Helical" evidence="12">
    <location>
        <begin position="362"/>
        <end position="382"/>
    </location>
</feature>
<gene>
    <name evidence="14" type="ORF">R5R33_09700</name>
</gene>
<evidence type="ECO:0000256" key="3">
    <source>
        <dbReference type="ARBA" id="ARBA00022448"/>
    </source>
</evidence>
<accession>A0AAU0MVE2</accession>
<dbReference type="InterPro" id="IPR038770">
    <property type="entry name" value="Na+/solute_symporter_sf"/>
</dbReference>
<dbReference type="EMBL" id="CP137555">
    <property type="protein sequence ID" value="WOX04015.1"/>
    <property type="molecule type" value="Genomic_DNA"/>
</dbReference>
<dbReference type="AlphaFoldDB" id="A0AAU0MVE2"/>
<keyword evidence="8 12" id="KW-1133">Transmembrane helix</keyword>
<keyword evidence="9" id="KW-0406">Ion transport</keyword>
<dbReference type="PANTHER" id="PTHR46157:SF4">
    <property type="entry name" value="K(+) EFFLUX ANTIPORTER 3, CHLOROPLASTIC"/>
    <property type="match status" value="1"/>
</dbReference>
<feature type="transmembrane region" description="Helical" evidence="12">
    <location>
        <begin position="57"/>
        <end position="75"/>
    </location>
</feature>
<dbReference type="Pfam" id="PF02254">
    <property type="entry name" value="TrkA_N"/>
    <property type="match status" value="1"/>
</dbReference>
<dbReference type="GO" id="GO:0006813">
    <property type="term" value="P:potassium ion transport"/>
    <property type="evidence" value="ECO:0007669"/>
    <property type="project" value="UniProtKB-KW"/>
</dbReference>
<dbReference type="Pfam" id="PF00999">
    <property type="entry name" value="Na_H_Exchanger"/>
    <property type="match status" value="1"/>
</dbReference>
<dbReference type="Gene3D" id="3.40.50.720">
    <property type="entry name" value="NAD(P)-binding Rossmann-like Domain"/>
    <property type="match status" value="1"/>
</dbReference>
<dbReference type="InterPro" id="IPR004771">
    <property type="entry name" value="K/H_exchanger"/>
</dbReference>
<keyword evidence="3" id="KW-0813">Transport</keyword>
<evidence type="ECO:0000256" key="12">
    <source>
        <dbReference type="SAM" id="Phobius"/>
    </source>
</evidence>
<feature type="region of interest" description="Disordered" evidence="11">
    <location>
        <begin position="600"/>
        <end position="637"/>
    </location>
</feature>
<feature type="domain" description="RCK N-terminal" evidence="13">
    <location>
        <begin position="408"/>
        <end position="532"/>
    </location>
</feature>
<dbReference type="GO" id="GO:0015297">
    <property type="term" value="F:antiporter activity"/>
    <property type="evidence" value="ECO:0007669"/>
    <property type="project" value="UniProtKB-KW"/>
</dbReference>
<feature type="transmembrane region" description="Helical" evidence="12">
    <location>
        <begin position="149"/>
        <end position="174"/>
    </location>
</feature>
<dbReference type="PANTHER" id="PTHR46157">
    <property type="entry name" value="K(+) EFFLUX ANTIPORTER 3, CHLOROPLASTIC"/>
    <property type="match status" value="1"/>
</dbReference>
<feature type="transmembrane region" description="Helical" evidence="12">
    <location>
        <begin position="298"/>
        <end position="318"/>
    </location>
</feature>
<dbReference type="InterPro" id="IPR036291">
    <property type="entry name" value="NAD(P)-bd_dom_sf"/>
</dbReference>
<keyword evidence="15" id="KW-1185">Reference proteome</keyword>
<evidence type="ECO:0000313" key="15">
    <source>
        <dbReference type="Proteomes" id="UP001302477"/>
    </source>
</evidence>
<evidence type="ECO:0000256" key="5">
    <source>
        <dbReference type="ARBA" id="ARBA00022538"/>
    </source>
</evidence>
<comment type="subcellular location">
    <subcellularLocation>
        <location evidence="1">Endomembrane system</location>
        <topology evidence="1">Multi-pass membrane protein</topology>
    </subcellularLocation>
</comment>
<feature type="transmembrane region" description="Helical" evidence="12">
    <location>
        <begin position="186"/>
        <end position="207"/>
    </location>
</feature>
<feature type="transmembrane region" description="Helical" evidence="12">
    <location>
        <begin position="87"/>
        <end position="112"/>
    </location>
</feature>
<feature type="transmembrane region" description="Helical" evidence="12">
    <location>
        <begin position="32"/>
        <end position="51"/>
    </location>
</feature>
<sequence>MPHDNYLLQAVIFLAAAVISVPLAKRLGFGSVLGYLVAGVLIGPHAFGLVGDTSDEMHFAEFGVALMLFLIGLELQPRKLWSLRGAIFGTGGAQVLITAAAVCGLAMALFGFNWRTGTAVGLILALSSTAIVLQSLSEKNLLKTEGGRNAFSVLLFQDIAVIPILALLPLLATVEVASNPEHLQGWAYALAVLGAIAALVLAGRYLLTPLLRLVVGARTRELFTACSLLIVLGAAAVMTWLNLSPALGTFIAGVVLAESEFRHELEADIEPFKGLLLGLFFLAVGANLDLALVMQKPLLLLGLLAMLVLVKFAVLFALARVRGMARGEDWLFAVSLAQAGEFGFVLLAFASQNQVLPSDVSSLLIALIALSMAFTPLLLLAYEQLIQPRYFTGPRTPDIPDSAPQDDGSPVIIIGYGRYGQISGRLLNACGFDTTLLEHNAEQLELVRRYGIKAYYGDASRDDLLHAAGADNAKIAILTLSDQAASLEIVSRIQKHYPHITILARARNRMHQYALMEAGVKYIYRETVDSALEIGAGALQLLGYSYHRAHRAARKFKQHDQRMLESLFPYWRDESQHIAQTRIYREQLLQALREDRRDPDLHLDHHWDNKRVGAGKEEQSKGGKKGRNKTGIIRPGL</sequence>
<keyword evidence="7" id="KW-0630">Potassium</keyword>
<keyword evidence="6 12" id="KW-0812">Transmembrane</keyword>
<feature type="transmembrane region" description="Helical" evidence="12">
    <location>
        <begin position="118"/>
        <end position="137"/>
    </location>
</feature>
<comment type="similarity">
    <text evidence="2">Belongs to the monovalent cation:proton antiporter 2 (CPA2) transporter (TC 2.A.37) family.</text>
</comment>
<feature type="transmembrane region" description="Helical" evidence="12">
    <location>
        <begin position="219"/>
        <end position="240"/>
    </location>
</feature>
<dbReference type="Gene3D" id="1.20.1530.20">
    <property type="match status" value="1"/>
</dbReference>
<evidence type="ECO:0000313" key="14">
    <source>
        <dbReference type="EMBL" id="WOX04015.1"/>
    </source>
</evidence>
<feature type="transmembrane region" description="Helical" evidence="12">
    <location>
        <begin position="6"/>
        <end position="25"/>
    </location>
</feature>
<dbReference type="Proteomes" id="UP001302477">
    <property type="component" value="Chromosome"/>
</dbReference>
<dbReference type="InterPro" id="IPR006153">
    <property type="entry name" value="Cation/H_exchanger_TM"/>
</dbReference>
<evidence type="ECO:0000256" key="9">
    <source>
        <dbReference type="ARBA" id="ARBA00023065"/>
    </source>
</evidence>
<evidence type="ECO:0000259" key="13">
    <source>
        <dbReference type="PROSITE" id="PS51201"/>
    </source>
</evidence>
<name>A0AAU0MVE2_9GAMM</name>
<dbReference type="NCBIfam" id="TIGR00932">
    <property type="entry name" value="2a37"/>
    <property type="match status" value="1"/>
</dbReference>
<evidence type="ECO:0000256" key="10">
    <source>
        <dbReference type="ARBA" id="ARBA00023136"/>
    </source>
</evidence>
<reference evidence="14 15" key="1">
    <citation type="submission" date="2023-10" db="EMBL/GenBank/DDBJ databases">
        <title>Description of Microbulbifer bruguierae sp. nov., isolated from the sediments of mangrove plant Bruguiera sexangula and comparative genomic analyses of the genus Microbulbifer.</title>
        <authorList>
            <person name="Long M."/>
        </authorList>
    </citation>
    <scope>NUCLEOTIDE SEQUENCE [LARGE SCALE GENOMIC DNA]</scope>
    <source>
        <strain evidence="14 15">SPO729</strain>
    </source>
</reference>
<dbReference type="SUPFAM" id="SSF51735">
    <property type="entry name" value="NAD(P)-binding Rossmann-fold domains"/>
    <property type="match status" value="1"/>
</dbReference>
<keyword evidence="4" id="KW-0050">Antiport</keyword>